<keyword evidence="5" id="KW-1185">Reference proteome</keyword>
<evidence type="ECO:0000256" key="1">
    <source>
        <dbReference type="SAM" id="Phobius"/>
    </source>
</evidence>
<evidence type="ECO:0000313" key="3">
    <source>
        <dbReference type="EMBL" id="CAF1603126.1"/>
    </source>
</evidence>
<evidence type="ECO:0000313" key="2">
    <source>
        <dbReference type="EMBL" id="CAF1353437.1"/>
    </source>
</evidence>
<dbReference type="Proteomes" id="UP000663854">
    <property type="component" value="Unassembled WGS sequence"/>
</dbReference>
<name>A0A815HPK9_9BILA</name>
<comment type="caution">
    <text evidence="2">The sequence shown here is derived from an EMBL/GenBank/DDBJ whole genome shotgun (WGS) entry which is preliminary data.</text>
</comment>
<dbReference type="Proteomes" id="UP000663870">
    <property type="component" value="Unassembled WGS sequence"/>
</dbReference>
<accession>A0A815HPK9</accession>
<dbReference type="EMBL" id="CAJNOH010003922">
    <property type="protein sequence ID" value="CAF1353437.1"/>
    <property type="molecule type" value="Genomic_DNA"/>
</dbReference>
<sequence>MWGSNRIVAVRRSPVRNFNDIEQEPERYKQVEEDLNKYCCWCSVVVLIGALIGLIIAGTALGIGIALLVKTSGTQTASCCQTCSETTISTTISTTAGM</sequence>
<protein>
    <submittedName>
        <fullName evidence="2">Uncharacterized protein</fullName>
    </submittedName>
</protein>
<gene>
    <name evidence="3" type="ORF">JXQ802_LOCUS48541</name>
    <name evidence="2" type="ORF">PYM288_LOCUS32515</name>
</gene>
<keyword evidence="1" id="KW-0472">Membrane</keyword>
<dbReference type="EMBL" id="CAJNOL010005305">
    <property type="protein sequence ID" value="CAF1603126.1"/>
    <property type="molecule type" value="Genomic_DNA"/>
</dbReference>
<proteinExistence type="predicted"/>
<keyword evidence="1" id="KW-0812">Transmembrane</keyword>
<evidence type="ECO:0000313" key="5">
    <source>
        <dbReference type="Proteomes" id="UP000663870"/>
    </source>
</evidence>
<reference evidence="2" key="1">
    <citation type="submission" date="2021-02" db="EMBL/GenBank/DDBJ databases">
        <authorList>
            <person name="Nowell W R."/>
        </authorList>
    </citation>
    <scope>NUCLEOTIDE SEQUENCE</scope>
</reference>
<feature type="transmembrane region" description="Helical" evidence="1">
    <location>
        <begin position="38"/>
        <end position="69"/>
    </location>
</feature>
<evidence type="ECO:0000313" key="4">
    <source>
        <dbReference type="Proteomes" id="UP000663854"/>
    </source>
</evidence>
<dbReference type="AlphaFoldDB" id="A0A815HPK9"/>
<organism evidence="2 4">
    <name type="scientific">Rotaria sordida</name>
    <dbReference type="NCBI Taxonomy" id="392033"/>
    <lineage>
        <taxon>Eukaryota</taxon>
        <taxon>Metazoa</taxon>
        <taxon>Spiralia</taxon>
        <taxon>Gnathifera</taxon>
        <taxon>Rotifera</taxon>
        <taxon>Eurotatoria</taxon>
        <taxon>Bdelloidea</taxon>
        <taxon>Philodinida</taxon>
        <taxon>Philodinidae</taxon>
        <taxon>Rotaria</taxon>
    </lineage>
</organism>
<keyword evidence="1" id="KW-1133">Transmembrane helix</keyword>